<dbReference type="AlphaFoldDB" id="A0ABD3H857"/>
<feature type="transmembrane region" description="Helical" evidence="1">
    <location>
        <begin position="162"/>
        <end position="183"/>
    </location>
</feature>
<evidence type="ECO:0000313" key="2">
    <source>
        <dbReference type="EMBL" id="KAL3686752.1"/>
    </source>
</evidence>
<proteinExistence type="predicted"/>
<sequence length="380" mass="42743">MAISTIAMLSKAQEKETEKSVLDVAEEIRKIVTEHRILFLRIQLVIVLPIVVMMTLSDFIFRKFASTLLPVPTPRPLAYNHNLISFCQFFPPAQAFRHIHLAFQTTQVTLALTVAVAVSWFNLFLSVHYIAANVYAVVSLHKGENPTFMDVLQVIPKLRGRLMVTGYWAFLFIFAASLPLVIYDRMSSAAIPAWIFFLFGNIIAGFSLVASFVTGPIYQVANCIAFCEEKTGPSAYMKSIDLFDRKLFLKASVPVELFLRGLGSFVYTAVAVVDMGSYGFSAVVNMFFNSPITQLTVVCWTFVYIWIKEYQKEGLEIVSTPDEQFKGQFQRVGTGRQGDQDVEFAGLVDGMEKKLEDCAELSFSPLELVYMFILTTRISP</sequence>
<keyword evidence="1" id="KW-0812">Transmembrane</keyword>
<dbReference type="PANTHER" id="PTHR33133">
    <property type="entry name" value="OS08G0107100 PROTEIN-RELATED"/>
    <property type="match status" value="1"/>
</dbReference>
<reference evidence="2 3" key="1">
    <citation type="submission" date="2024-09" db="EMBL/GenBank/DDBJ databases">
        <title>Chromosome-scale assembly of Riccia sorocarpa.</title>
        <authorList>
            <person name="Paukszto L."/>
        </authorList>
    </citation>
    <scope>NUCLEOTIDE SEQUENCE [LARGE SCALE GENOMIC DNA]</scope>
    <source>
        <strain evidence="2">LP-2024</strain>
        <tissue evidence="2">Aerial parts of the thallus</tissue>
    </source>
</reference>
<evidence type="ECO:0000256" key="1">
    <source>
        <dbReference type="SAM" id="Phobius"/>
    </source>
</evidence>
<keyword evidence="1" id="KW-1133">Transmembrane helix</keyword>
<organism evidence="2 3">
    <name type="scientific">Riccia sorocarpa</name>
    <dbReference type="NCBI Taxonomy" id="122646"/>
    <lineage>
        <taxon>Eukaryota</taxon>
        <taxon>Viridiplantae</taxon>
        <taxon>Streptophyta</taxon>
        <taxon>Embryophyta</taxon>
        <taxon>Marchantiophyta</taxon>
        <taxon>Marchantiopsida</taxon>
        <taxon>Marchantiidae</taxon>
        <taxon>Marchantiales</taxon>
        <taxon>Ricciaceae</taxon>
        <taxon>Riccia</taxon>
    </lineage>
</organism>
<feature type="transmembrane region" description="Helical" evidence="1">
    <location>
        <begin position="257"/>
        <end position="280"/>
    </location>
</feature>
<dbReference type="PANTHER" id="PTHR33133:SF1">
    <property type="entry name" value="EXPRESSED PROTEIN-RELATED"/>
    <property type="match status" value="1"/>
</dbReference>
<protein>
    <recommendedName>
        <fullName evidence="4">Gustatory receptor</fullName>
    </recommendedName>
</protein>
<accession>A0ABD3H857</accession>
<feature type="transmembrane region" description="Helical" evidence="1">
    <location>
        <begin position="189"/>
        <end position="213"/>
    </location>
</feature>
<dbReference type="Proteomes" id="UP001633002">
    <property type="component" value="Unassembled WGS sequence"/>
</dbReference>
<name>A0ABD3H857_9MARC</name>
<feature type="transmembrane region" description="Helical" evidence="1">
    <location>
        <begin position="286"/>
        <end position="307"/>
    </location>
</feature>
<feature type="transmembrane region" description="Helical" evidence="1">
    <location>
        <begin position="120"/>
        <end position="141"/>
    </location>
</feature>
<evidence type="ECO:0008006" key="4">
    <source>
        <dbReference type="Google" id="ProtNLM"/>
    </source>
</evidence>
<keyword evidence="3" id="KW-1185">Reference proteome</keyword>
<comment type="caution">
    <text evidence="2">The sequence shown here is derived from an EMBL/GenBank/DDBJ whole genome shotgun (WGS) entry which is preliminary data.</text>
</comment>
<keyword evidence="1" id="KW-0472">Membrane</keyword>
<gene>
    <name evidence="2" type="ORF">R1sor_013061</name>
</gene>
<evidence type="ECO:0000313" key="3">
    <source>
        <dbReference type="Proteomes" id="UP001633002"/>
    </source>
</evidence>
<dbReference type="EMBL" id="JBJQOH010000004">
    <property type="protein sequence ID" value="KAL3686752.1"/>
    <property type="molecule type" value="Genomic_DNA"/>
</dbReference>
<feature type="transmembrane region" description="Helical" evidence="1">
    <location>
        <begin position="38"/>
        <end position="61"/>
    </location>
</feature>